<dbReference type="EMBL" id="CP010904">
    <property type="protein sequence ID" value="AKJ64176.1"/>
    <property type="molecule type" value="Genomic_DNA"/>
</dbReference>
<evidence type="ECO:0000313" key="2">
    <source>
        <dbReference type="EMBL" id="AKJ64176.1"/>
    </source>
</evidence>
<dbReference type="RefSeq" id="WP_052881535.1">
    <property type="nucleotide sequence ID" value="NZ_CP010904.1"/>
</dbReference>
<evidence type="ECO:0000313" key="3">
    <source>
        <dbReference type="Proteomes" id="UP000035268"/>
    </source>
</evidence>
<evidence type="ECO:0000256" key="1">
    <source>
        <dbReference type="SAM" id="MobiDB-lite"/>
    </source>
</evidence>
<name>A0A0G3ECE1_9BACT</name>
<organism evidence="2 3">
    <name type="scientific">Kiritimatiella glycovorans</name>
    <dbReference type="NCBI Taxonomy" id="1307763"/>
    <lineage>
        <taxon>Bacteria</taxon>
        <taxon>Pseudomonadati</taxon>
        <taxon>Kiritimatiellota</taxon>
        <taxon>Kiritimatiellia</taxon>
        <taxon>Kiritimatiellales</taxon>
        <taxon>Kiritimatiellaceae</taxon>
        <taxon>Kiritimatiella</taxon>
    </lineage>
</organism>
<keyword evidence="3" id="KW-1185">Reference proteome</keyword>
<feature type="region of interest" description="Disordered" evidence="1">
    <location>
        <begin position="29"/>
        <end position="53"/>
    </location>
</feature>
<sequence>MRIVSLIDEREVIERILRHLGLWEEPVPFHPARAPPDGEGTVELFPGDPFPDYSREPVMDYDLCADA</sequence>
<dbReference type="AlphaFoldDB" id="A0A0G3ECE1"/>
<protein>
    <submittedName>
        <fullName evidence="2">Uncharacterized protein</fullName>
    </submittedName>
</protein>
<dbReference type="Proteomes" id="UP000035268">
    <property type="component" value="Chromosome"/>
</dbReference>
<dbReference type="OrthoDB" id="8548768at2"/>
<accession>A0A0G3ECE1</accession>
<proteinExistence type="predicted"/>
<dbReference type="KEGG" id="vbl:L21SP4_00913"/>
<gene>
    <name evidence="2" type="ORF">L21SP4_00913</name>
</gene>
<reference evidence="2 3" key="2">
    <citation type="journal article" date="2016" name="ISME J.">
        <title>Characterization of the first cultured representative of Verrucomicrobia subdivision 5 indicates the proposal of a novel phylum.</title>
        <authorList>
            <person name="Spring S."/>
            <person name="Bunk B."/>
            <person name="Sproer C."/>
            <person name="Schumann P."/>
            <person name="Rohde M."/>
            <person name="Tindall B.J."/>
            <person name="Klenk H.P."/>
        </authorList>
    </citation>
    <scope>NUCLEOTIDE SEQUENCE [LARGE SCALE GENOMIC DNA]</scope>
    <source>
        <strain evidence="2 3">L21-Fru-AB</strain>
    </source>
</reference>
<reference evidence="3" key="1">
    <citation type="submission" date="2015-02" db="EMBL/GenBank/DDBJ databases">
        <title>Description and complete genome sequence of the first cultured representative of the subdivision 5 of the Verrucomicrobia phylum.</title>
        <authorList>
            <person name="Spring S."/>
            <person name="Bunk B."/>
            <person name="Sproer C."/>
            <person name="Klenk H.-P."/>
        </authorList>
    </citation>
    <scope>NUCLEOTIDE SEQUENCE [LARGE SCALE GENOMIC DNA]</scope>
    <source>
        <strain evidence="3">L21-Fru-AB</strain>
    </source>
</reference>